<organism evidence="1 2">
    <name type="scientific">Peronospora destructor</name>
    <dbReference type="NCBI Taxonomy" id="86335"/>
    <lineage>
        <taxon>Eukaryota</taxon>
        <taxon>Sar</taxon>
        <taxon>Stramenopiles</taxon>
        <taxon>Oomycota</taxon>
        <taxon>Peronosporomycetes</taxon>
        <taxon>Peronosporales</taxon>
        <taxon>Peronosporaceae</taxon>
        <taxon>Peronospora</taxon>
    </lineage>
</organism>
<evidence type="ECO:0000313" key="2">
    <source>
        <dbReference type="Proteomes" id="UP001162029"/>
    </source>
</evidence>
<name>A0AAV0SXZ5_9STRA</name>
<protein>
    <submittedName>
        <fullName evidence="1">Uncharacterized protein</fullName>
    </submittedName>
</protein>
<gene>
    <name evidence="1" type="ORF">PDE001_LOCUS473</name>
</gene>
<reference evidence="1" key="1">
    <citation type="submission" date="2022-12" db="EMBL/GenBank/DDBJ databases">
        <authorList>
            <person name="Webb A."/>
        </authorList>
    </citation>
    <scope>NUCLEOTIDE SEQUENCE</scope>
    <source>
        <strain evidence="1">Pd1</strain>
    </source>
</reference>
<keyword evidence="2" id="KW-1185">Reference proteome</keyword>
<evidence type="ECO:0000313" key="1">
    <source>
        <dbReference type="EMBL" id="CAI5710621.1"/>
    </source>
</evidence>
<dbReference type="Proteomes" id="UP001162029">
    <property type="component" value="Unassembled WGS sequence"/>
</dbReference>
<proteinExistence type="predicted"/>
<dbReference type="EMBL" id="CANTFM010000075">
    <property type="protein sequence ID" value="CAI5710621.1"/>
    <property type="molecule type" value="Genomic_DNA"/>
</dbReference>
<sequence length="264" mass="29240">MPQSLVFVDQVPTYVFPNVTFQTTVMLVDDCNAKVRGVHKPLQVSLRFHDTYDLVEDQDAILHLASKAHIDPNTGLALLSMNLHTLTAACDTRNFCLEVGSADSNIESIFSPPVSVVKEKLQVVTQPPDVWFKDEGGREKCMTVALTLIPAPGAFLEDRVVPLDIRLLYESGNMVLNQSILRLFPDMRPNMTNGCVTVSFRIDDVSKNHQGQSFLLEIGPEHQDRSSMFQDIAPTRTSAIAIRSKRNKRKLNAQAAVDSGGCCL</sequence>
<comment type="caution">
    <text evidence="1">The sequence shown here is derived from an EMBL/GenBank/DDBJ whole genome shotgun (WGS) entry which is preliminary data.</text>
</comment>
<dbReference type="AlphaFoldDB" id="A0AAV0SXZ5"/>
<accession>A0AAV0SXZ5</accession>